<protein>
    <submittedName>
        <fullName evidence="1">Uncharacterized protein</fullName>
    </submittedName>
</protein>
<organism evidence="1">
    <name type="scientific">marine sediment metagenome</name>
    <dbReference type="NCBI Taxonomy" id="412755"/>
    <lineage>
        <taxon>unclassified sequences</taxon>
        <taxon>metagenomes</taxon>
        <taxon>ecological metagenomes</taxon>
    </lineage>
</organism>
<comment type="caution">
    <text evidence="1">The sequence shown here is derived from an EMBL/GenBank/DDBJ whole genome shotgun (WGS) entry which is preliminary data.</text>
</comment>
<sequence>MRVLNKEQKKMIDRWFDENWTGAGSIGSSRDMPIELLDELETINDHETIWQNIDRYVNDLAMDSP</sequence>
<proteinExistence type="predicted"/>
<accession>A0A0F9BQ14</accession>
<evidence type="ECO:0000313" key="1">
    <source>
        <dbReference type="EMBL" id="KKK92634.1"/>
    </source>
</evidence>
<dbReference type="AlphaFoldDB" id="A0A0F9BQ14"/>
<reference evidence="1" key="1">
    <citation type="journal article" date="2015" name="Nature">
        <title>Complex archaea that bridge the gap between prokaryotes and eukaryotes.</title>
        <authorList>
            <person name="Spang A."/>
            <person name="Saw J.H."/>
            <person name="Jorgensen S.L."/>
            <person name="Zaremba-Niedzwiedzka K."/>
            <person name="Martijn J."/>
            <person name="Lind A.E."/>
            <person name="van Eijk R."/>
            <person name="Schleper C."/>
            <person name="Guy L."/>
            <person name="Ettema T.J."/>
        </authorList>
    </citation>
    <scope>NUCLEOTIDE SEQUENCE</scope>
</reference>
<gene>
    <name evidence="1" type="ORF">LCGC14_2700960</name>
</gene>
<dbReference type="EMBL" id="LAZR01048130">
    <property type="protein sequence ID" value="KKK92634.1"/>
    <property type="molecule type" value="Genomic_DNA"/>
</dbReference>
<name>A0A0F9BQ14_9ZZZZ</name>